<evidence type="ECO:0000313" key="2">
    <source>
        <dbReference type="Proteomes" id="UP001430544"/>
    </source>
</evidence>
<reference evidence="1" key="1">
    <citation type="submission" date="2021-11" db="EMBL/GenBank/DDBJ databases">
        <title>Genome resources and taxonomic validation of 89 Xanthomonas strains.</title>
        <authorList>
            <person name="Tambong J.T."/>
        </authorList>
    </citation>
    <scope>NUCLEOTIDE SEQUENCE</scope>
    <source>
        <strain evidence="1">Bv 5-4A</strain>
    </source>
</reference>
<evidence type="ECO:0000313" key="1">
    <source>
        <dbReference type="EMBL" id="MCC8624013.1"/>
    </source>
</evidence>
<sequence length="58" mass="6947">MTWLRIVRGRRAHFRVSNWPLVLMRRISSDDNGAMLALRSAFNRLASWPRHARHQKSY</sequence>
<dbReference type="RefSeq" id="WP_155767432.1">
    <property type="nucleotide sequence ID" value="NZ_CP018470.1"/>
</dbReference>
<name>A0ABS8LE26_9XANT</name>
<organism evidence="1 2">
    <name type="scientific">Xanthomonas vesicatoria</name>
    <dbReference type="NCBI Taxonomy" id="56460"/>
    <lineage>
        <taxon>Bacteria</taxon>
        <taxon>Pseudomonadati</taxon>
        <taxon>Pseudomonadota</taxon>
        <taxon>Gammaproteobacteria</taxon>
        <taxon>Lysobacterales</taxon>
        <taxon>Lysobacteraceae</taxon>
        <taxon>Xanthomonas</taxon>
    </lineage>
</organism>
<accession>A0ABS8LE26</accession>
<keyword evidence="2" id="KW-1185">Reference proteome</keyword>
<gene>
    <name evidence="1" type="ORF">LN473_18920</name>
</gene>
<comment type="caution">
    <text evidence="1">The sequence shown here is derived from an EMBL/GenBank/DDBJ whole genome shotgun (WGS) entry which is preliminary data.</text>
</comment>
<proteinExistence type="predicted"/>
<dbReference type="EMBL" id="JAJIUN010000085">
    <property type="protein sequence ID" value="MCC8624013.1"/>
    <property type="molecule type" value="Genomic_DNA"/>
</dbReference>
<protein>
    <submittedName>
        <fullName evidence="1">Uncharacterized protein</fullName>
    </submittedName>
</protein>
<dbReference type="Proteomes" id="UP001430544">
    <property type="component" value="Unassembled WGS sequence"/>
</dbReference>